<feature type="domain" description="Cytochrome c-type biogenesis protein H TPR" evidence="8">
    <location>
        <begin position="141"/>
        <end position="265"/>
    </location>
</feature>
<feature type="coiled-coil region" evidence="6">
    <location>
        <begin position="32"/>
        <end position="59"/>
    </location>
</feature>
<keyword evidence="2" id="KW-0677">Repeat</keyword>
<dbReference type="Gene3D" id="1.25.40.10">
    <property type="entry name" value="Tetratricopeptide repeat domain"/>
    <property type="match status" value="1"/>
</dbReference>
<evidence type="ECO:0000256" key="4">
    <source>
        <dbReference type="ARBA" id="ARBA00022803"/>
    </source>
</evidence>
<dbReference type="InterPro" id="IPR056413">
    <property type="entry name" value="TPR_CcmH_CycH"/>
</dbReference>
<name>A0A451AE07_9GAMM</name>
<dbReference type="SMART" id="SM00028">
    <property type="entry name" value="TPR"/>
    <property type="match status" value="2"/>
</dbReference>
<evidence type="ECO:0000256" key="5">
    <source>
        <dbReference type="PROSITE-ProRule" id="PRU00339"/>
    </source>
</evidence>
<dbReference type="SUPFAM" id="SSF48452">
    <property type="entry name" value="TPR-like"/>
    <property type="match status" value="1"/>
</dbReference>
<feature type="repeat" description="TPR" evidence="5">
    <location>
        <begin position="165"/>
        <end position="198"/>
    </location>
</feature>
<organism evidence="9">
    <name type="scientific">Candidatus Kentrum sp. UNK</name>
    <dbReference type="NCBI Taxonomy" id="2126344"/>
    <lineage>
        <taxon>Bacteria</taxon>
        <taxon>Pseudomonadati</taxon>
        <taxon>Pseudomonadota</taxon>
        <taxon>Gammaproteobacteria</taxon>
        <taxon>Candidatus Kentrum</taxon>
    </lineage>
</organism>
<keyword evidence="3" id="KW-0201">Cytochrome c-type biogenesis</keyword>
<evidence type="ECO:0000256" key="1">
    <source>
        <dbReference type="ARBA" id="ARBA00004196"/>
    </source>
</evidence>
<proteinExistence type="predicted"/>
<dbReference type="InterPro" id="IPR051263">
    <property type="entry name" value="C-type_cytochrome_biogenesis"/>
</dbReference>
<dbReference type="EMBL" id="CAADFZ010000044">
    <property type="protein sequence ID" value="VFK64285.1"/>
    <property type="molecule type" value="Genomic_DNA"/>
</dbReference>
<evidence type="ECO:0000256" key="2">
    <source>
        <dbReference type="ARBA" id="ARBA00022737"/>
    </source>
</evidence>
<keyword evidence="7" id="KW-0472">Membrane</keyword>
<sequence length="296" mass="32597">MGTFLLITILMTGIGLGFVLPGILGRGGRVAADRGRLNAAIYRERISELERQYREKRIDDTEFARFGDEIRRAALSDLEGEGALAAKRSGARTDRWVAALVAIAVPVVAFGLYFQLGNPALLNAMSDAARVGHEGSQGQGSLQRPSVEEMVTRLASRLRENPDNPEGWLILARSYMALGRIAEARASFAEALERWPDNPEVLVGYAKLLARENKGAMAGRPMELVQSALRIAPDFPAALWLAGIAAYQRNDYAGAIEYWERLQRKGGLNEREQRMLAELLAEARKSRVAESKETSD</sequence>
<keyword evidence="6" id="KW-0175">Coiled coil</keyword>
<dbReference type="PANTHER" id="PTHR47870">
    <property type="entry name" value="CYTOCHROME C-TYPE BIOGENESIS PROTEIN CCMH"/>
    <property type="match status" value="1"/>
</dbReference>
<keyword evidence="7" id="KW-0812">Transmembrane</keyword>
<keyword evidence="4 5" id="KW-0802">TPR repeat</keyword>
<dbReference type="NCBIfam" id="TIGR03142">
    <property type="entry name" value="cytochro_ccmI"/>
    <property type="match status" value="1"/>
</dbReference>
<dbReference type="GO" id="GO:0030313">
    <property type="term" value="C:cell envelope"/>
    <property type="evidence" value="ECO:0007669"/>
    <property type="project" value="UniProtKB-SubCell"/>
</dbReference>
<accession>A0A451AE07</accession>
<dbReference type="PROSITE" id="PS50005">
    <property type="entry name" value="TPR"/>
    <property type="match status" value="1"/>
</dbReference>
<evidence type="ECO:0000313" key="10">
    <source>
        <dbReference type="EMBL" id="VFK71052.1"/>
    </source>
</evidence>
<dbReference type="AlphaFoldDB" id="A0A451AE07"/>
<dbReference type="GO" id="GO:0017004">
    <property type="term" value="P:cytochrome complex assembly"/>
    <property type="evidence" value="ECO:0007669"/>
    <property type="project" value="UniProtKB-KW"/>
</dbReference>
<evidence type="ECO:0000256" key="3">
    <source>
        <dbReference type="ARBA" id="ARBA00022748"/>
    </source>
</evidence>
<evidence type="ECO:0000259" key="8">
    <source>
        <dbReference type="Pfam" id="PF23914"/>
    </source>
</evidence>
<protein>
    <submittedName>
        <fullName evidence="9">Cytochrome c-type biogenesis protein CcmH</fullName>
    </submittedName>
</protein>
<dbReference type="EMBL" id="CAADGD010000048">
    <property type="protein sequence ID" value="VFK71052.1"/>
    <property type="molecule type" value="Genomic_DNA"/>
</dbReference>
<dbReference type="Pfam" id="PF23914">
    <property type="entry name" value="TPR_CcmH_CycH"/>
    <property type="match status" value="1"/>
</dbReference>
<reference evidence="9" key="1">
    <citation type="submission" date="2019-02" db="EMBL/GenBank/DDBJ databases">
        <authorList>
            <person name="Gruber-Vodicka R. H."/>
            <person name="Seah K. B. B."/>
        </authorList>
    </citation>
    <scope>NUCLEOTIDE SEQUENCE</scope>
    <source>
        <strain evidence="10">BECK_BY19</strain>
        <strain evidence="9">BECK_BY8</strain>
    </source>
</reference>
<evidence type="ECO:0000256" key="6">
    <source>
        <dbReference type="SAM" id="Coils"/>
    </source>
</evidence>
<dbReference type="InterPro" id="IPR019734">
    <property type="entry name" value="TPR_rpt"/>
</dbReference>
<dbReference type="InterPro" id="IPR011990">
    <property type="entry name" value="TPR-like_helical_dom_sf"/>
</dbReference>
<feature type="transmembrane region" description="Helical" evidence="7">
    <location>
        <begin position="6"/>
        <end position="24"/>
    </location>
</feature>
<gene>
    <name evidence="9" type="ORF">BECKUNK1418G_GA0071005_104416</name>
    <name evidence="10" type="ORF">BECKUNK1418H_GA0071006_104816</name>
</gene>
<feature type="transmembrane region" description="Helical" evidence="7">
    <location>
        <begin position="96"/>
        <end position="116"/>
    </location>
</feature>
<evidence type="ECO:0000313" key="9">
    <source>
        <dbReference type="EMBL" id="VFK64285.1"/>
    </source>
</evidence>
<keyword evidence="7" id="KW-1133">Transmembrane helix</keyword>
<comment type="subcellular location">
    <subcellularLocation>
        <location evidence="1">Cell envelope</location>
    </subcellularLocation>
</comment>
<dbReference type="PANTHER" id="PTHR47870:SF1">
    <property type="entry name" value="CYTOCHROME C-TYPE BIOGENESIS PROTEIN CCMH"/>
    <property type="match status" value="1"/>
</dbReference>
<dbReference type="InterPro" id="IPR017560">
    <property type="entry name" value="Cyt_c_biogenesis_CcmI"/>
</dbReference>
<evidence type="ECO:0000256" key="7">
    <source>
        <dbReference type="SAM" id="Phobius"/>
    </source>
</evidence>